<evidence type="ECO:0000313" key="1">
    <source>
        <dbReference type="EMBL" id="DAE07055.1"/>
    </source>
</evidence>
<proteinExistence type="predicted"/>
<protein>
    <submittedName>
        <fullName evidence="1">Major capsid protein</fullName>
    </submittedName>
</protein>
<name>A0A8S5PIM4_9CAUD</name>
<dbReference type="EMBL" id="BK015445">
    <property type="protein sequence ID" value="DAE07055.1"/>
    <property type="molecule type" value="Genomic_DNA"/>
</dbReference>
<reference evidence="1" key="1">
    <citation type="journal article" date="2021" name="Proc. Natl. Acad. Sci. U.S.A.">
        <title>A Catalog of Tens of Thousands of Viruses from Human Metagenomes Reveals Hidden Associations with Chronic Diseases.</title>
        <authorList>
            <person name="Tisza M.J."/>
            <person name="Buck C.B."/>
        </authorList>
    </citation>
    <scope>NUCLEOTIDE SEQUENCE</scope>
    <source>
        <strain evidence="1">CtcUB23</strain>
    </source>
</reference>
<organism evidence="1">
    <name type="scientific">Siphoviridae sp. ctcUB23</name>
    <dbReference type="NCBI Taxonomy" id="2825573"/>
    <lineage>
        <taxon>Viruses</taxon>
        <taxon>Duplodnaviria</taxon>
        <taxon>Heunggongvirae</taxon>
        <taxon>Uroviricota</taxon>
        <taxon>Caudoviricetes</taxon>
    </lineage>
</organism>
<accession>A0A8S5PIM4</accession>
<sequence>MANPNIQTAYPGEVLDQILVKAATGNQLFEKGLIHLETNIGDKFYIPRMQLSKLLQKRVEMPKSENSKGEFKIDERVLDPKDIMVYIEFNPRSFEKFWRKYQPTGNLVFSELPANVQVIMLNEVLKQVGSELGYHFVQGESGEGEEQFFDGILTRILADEGVVKATCESTSMIARLRSVWEKTAEKVRDQPNFTFLMSSADFDKYDNELTDLHHKGADPTSTNIPRFKGKRIAALNDLPSDVIIGTLCSLGTDSNLYAGCNLADDYNCLQVDKVQANGELYFIKMLMKADTQIAWGELVTLLDCRADVLEG</sequence>